<dbReference type="GeneID" id="16995749"/>
<evidence type="ECO:0000313" key="5">
    <source>
        <dbReference type="EMBL" id="BAM81609.1"/>
    </source>
</evidence>
<reference evidence="5 6" key="2">
    <citation type="journal article" date="2007" name="BMC Biol.">
        <title>A 100%-complete sequence reveals unusually simple genomic features in the hot-spring red alga Cyanidioschyzon merolae.</title>
        <authorList>
            <person name="Nozaki H."/>
            <person name="Takano H."/>
            <person name="Misumi O."/>
            <person name="Terasawa K."/>
            <person name="Matsuzaki M."/>
            <person name="Maruyama S."/>
            <person name="Nishida K."/>
            <person name="Yagisawa F."/>
            <person name="Yoshida Y."/>
            <person name="Fujiwara T."/>
            <person name="Takio S."/>
            <person name="Tamura K."/>
            <person name="Chung S.J."/>
            <person name="Nakamura S."/>
            <person name="Kuroiwa H."/>
            <person name="Tanaka K."/>
            <person name="Sato N."/>
            <person name="Kuroiwa T."/>
        </authorList>
    </citation>
    <scope>NUCLEOTIDE SEQUENCE [LARGE SCALE GENOMIC DNA]</scope>
    <source>
        <strain evidence="5 6">10D</strain>
    </source>
</reference>
<feature type="signal peptide" evidence="3">
    <location>
        <begin position="1"/>
        <end position="18"/>
    </location>
</feature>
<evidence type="ECO:0000313" key="6">
    <source>
        <dbReference type="Proteomes" id="UP000007014"/>
    </source>
</evidence>
<dbReference type="InterPro" id="IPR047197">
    <property type="entry name" value="THYN1-like_EVE"/>
</dbReference>
<dbReference type="CDD" id="cd21133">
    <property type="entry name" value="EVE"/>
    <property type="match status" value="1"/>
</dbReference>
<feature type="domain" description="EVE" evidence="4">
    <location>
        <begin position="79"/>
        <end position="233"/>
    </location>
</feature>
<sequence>MLGTIFGTGLLFLVPVTPTLMKLRKRSLPGTCAASSRRAGAVRAQVERSSPEAEAVQLPDRSAEKIQKHRLGAKKHAVAYYLVKSEGSGPRKFTVDDLAASPLRCTSWDGVRNFQARNVLLSMQLGDFALFYHSNCKQAGIVGIVEIVREAYVDQTQFDSTDSEAYDPRATPDKPRWYAVDVKLQLKLPRPIPFEELKQYATPGGPLDGMLLFSQARLSVQPVRPEHFRFILGLF</sequence>
<keyword evidence="2" id="KW-0539">Nucleus</keyword>
<dbReference type="OMA" id="EPSEWSW"/>
<dbReference type="eggNOG" id="KOG3383">
    <property type="taxonomic scope" value="Eukaryota"/>
</dbReference>
<reference evidence="5 6" key="1">
    <citation type="journal article" date="2004" name="Nature">
        <title>Genome sequence of the ultrasmall unicellular red alga Cyanidioschyzon merolae 10D.</title>
        <authorList>
            <person name="Matsuzaki M."/>
            <person name="Misumi O."/>
            <person name="Shin-i T."/>
            <person name="Maruyama S."/>
            <person name="Takahara M."/>
            <person name="Miyagishima S."/>
            <person name="Mori T."/>
            <person name="Nishida K."/>
            <person name="Yagisawa F."/>
            <person name="Nishida K."/>
            <person name="Yoshida Y."/>
            <person name="Nishimura Y."/>
            <person name="Nakao S."/>
            <person name="Kobayashi T."/>
            <person name="Momoyama Y."/>
            <person name="Higashiyama T."/>
            <person name="Minoda A."/>
            <person name="Sano M."/>
            <person name="Nomoto H."/>
            <person name="Oishi K."/>
            <person name="Hayashi H."/>
            <person name="Ohta F."/>
            <person name="Nishizaka S."/>
            <person name="Haga S."/>
            <person name="Miura S."/>
            <person name="Morishita T."/>
            <person name="Kabeya Y."/>
            <person name="Terasawa K."/>
            <person name="Suzuki Y."/>
            <person name="Ishii Y."/>
            <person name="Asakawa S."/>
            <person name="Takano H."/>
            <person name="Ohta N."/>
            <person name="Kuroiwa H."/>
            <person name="Tanaka K."/>
            <person name="Shimizu N."/>
            <person name="Sugano S."/>
            <person name="Sato N."/>
            <person name="Nozaki H."/>
            <person name="Ogasawara N."/>
            <person name="Kohara Y."/>
            <person name="Kuroiwa T."/>
        </authorList>
    </citation>
    <scope>NUCLEOTIDE SEQUENCE [LARGE SCALE GENOMIC DNA]</scope>
    <source>
        <strain evidence="5 6">10D</strain>
    </source>
</reference>
<comment type="subcellular location">
    <subcellularLocation>
        <location evidence="1">Nucleus</location>
    </subcellularLocation>
</comment>
<name>M1V9L8_CYAM1</name>
<dbReference type="RefSeq" id="XP_005537645.1">
    <property type="nucleotide sequence ID" value="XM_005537588.1"/>
</dbReference>
<dbReference type="KEGG" id="cme:CYME_CMO268C"/>
<dbReference type="PANTHER" id="PTHR14087">
    <property type="entry name" value="THYMOCYTE NUCLEAR PROTEIN 1"/>
    <property type="match status" value="1"/>
</dbReference>
<keyword evidence="6" id="KW-1185">Reference proteome</keyword>
<dbReference type="EMBL" id="AP006497">
    <property type="protein sequence ID" value="BAM81609.1"/>
    <property type="molecule type" value="Genomic_DNA"/>
</dbReference>
<dbReference type="HOGENOM" id="CLU_041799_2_0_1"/>
<evidence type="ECO:0000259" key="4">
    <source>
        <dbReference type="Pfam" id="PF01878"/>
    </source>
</evidence>
<dbReference type="InterPro" id="IPR002740">
    <property type="entry name" value="EVE_domain"/>
</dbReference>
<dbReference type="InterPro" id="IPR015947">
    <property type="entry name" value="PUA-like_sf"/>
</dbReference>
<keyword evidence="3" id="KW-0732">Signal</keyword>
<dbReference type="AlphaFoldDB" id="M1V9L8"/>
<evidence type="ECO:0000256" key="1">
    <source>
        <dbReference type="ARBA" id="ARBA00004123"/>
    </source>
</evidence>
<gene>
    <name evidence="5" type="ORF">CYME_CMO268C</name>
</gene>
<feature type="chain" id="PRO_5004018823" description="EVE domain-containing protein" evidence="3">
    <location>
        <begin position="19"/>
        <end position="235"/>
    </location>
</feature>
<dbReference type="Gramene" id="CMO268CT">
    <property type="protein sequence ID" value="CMO268CT"/>
    <property type="gene ID" value="CMO268C"/>
</dbReference>
<protein>
    <recommendedName>
        <fullName evidence="4">EVE domain-containing protein</fullName>
    </recommendedName>
</protein>
<dbReference type="Gene3D" id="3.10.590.10">
    <property type="entry name" value="ph1033 like domains"/>
    <property type="match status" value="1"/>
</dbReference>
<dbReference type="Pfam" id="PF01878">
    <property type="entry name" value="EVE"/>
    <property type="match status" value="1"/>
</dbReference>
<evidence type="ECO:0000256" key="2">
    <source>
        <dbReference type="ARBA" id="ARBA00023242"/>
    </source>
</evidence>
<evidence type="ECO:0000256" key="3">
    <source>
        <dbReference type="SAM" id="SignalP"/>
    </source>
</evidence>
<dbReference type="GO" id="GO:0005634">
    <property type="term" value="C:nucleus"/>
    <property type="evidence" value="ECO:0007669"/>
    <property type="project" value="UniProtKB-SubCell"/>
</dbReference>
<dbReference type="InterPro" id="IPR052181">
    <property type="entry name" value="5hmC_binding"/>
</dbReference>
<dbReference type="OrthoDB" id="41445at2759"/>
<proteinExistence type="predicted"/>
<accession>M1V9L8</accession>
<dbReference type="SUPFAM" id="SSF88697">
    <property type="entry name" value="PUA domain-like"/>
    <property type="match status" value="1"/>
</dbReference>
<organism evidence="5 6">
    <name type="scientific">Cyanidioschyzon merolae (strain NIES-3377 / 10D)</name>
    <name type="common">Unicellular red alga</name>
    <dbReference type="NCBI Taxonomy" id="280699"/>
    <lineage>
        <taxon>Eukaryota</taxon>
        <taxon>Rhodophyta</taxon>
        <taxon>Bangiophyceae</taxon>
        <taxon>Cyanidiales</taxon>
        <taxon>Cyanidiaceae</taxon>
        <taxon>Cyanidioschyzon</taxon>
    </lineage>
</organism>
<dbReference type="PANTHER" id="PTHR14087:SF7">
    <property type="entry name" value="THYMOCYTE NUCLEAR PROTEIN 1"/>
    <property type="match status" value="1"/>
</dbReference>
<dbReference type="Proteomes" id="UP000007014">
    <property type="component" value="Chromosome 15"/>
</dbReference>